<feature type="compositionally biased region" description="Basic and acidic residues" evidence="1">
    <location>
        <begin position="573"/>
        <end position="587"/>
    </location>
</feature>
<dbReference type="Proteomes" id="UP000221165">
    <property type="component" value="Unassembled WGS sequence"/>
</dbReference>
<evidence type="ECO:0000313" key="2">
    <source>
        <dbReference type="EMBL" id="PHJ21959.1"/>
    </source>
</evidence>
<dbReference type="GeneID" id="94427599"/>
<dbReference type="EMBL" id="MIGC01001933">
    <property type="protein sequence ID" value="PHJ21959.1"/>
    <property type="molecule type" value="Genomic_DNA"/>
</dbReference>
<gene>
    <name evidence="2" type="ORF">CSUI_004195</name>
</gene>
<comment type="caution">
    <text evidence="2">The sequence shown here is derived from an EMBL/GenBank/DDBJ whole genome shotgun (WGS) entry which is preliminary data.</text>
</comment>
<evidence type="ECO:0000256" key="1">
    <source>
        <dbReference type="SAM" id="MobiDB-lite"/>
    </source>
</evidence>
<accession>A0A2C6KZM9</accession>
<sequence>MPDTDSMQQDDADVPQPEDPFDVSFVLPVLLQKQRLMEAAALLEASAETETLLLCRIKQLAVEKVISQVYPDAQWPGEVPLMMCLVSRAYARAGLEEQARWHVQAAALSLKSIGLEAAVNALGRNLRQVVPTEKANAFISSTKDDAESSASNTGRTLSAAAVAEGESSMGTARDSWRQQDNRASLSNDLLLMEFYFSLAEACFVSRGYTQAIGAFFKAIKHADRAISSLRESMGAAGQELKGDADKSALVSESTSSPRLLGLTALAVQSVPQSGLSKGAPLPSSAAPADDDQFTSGQHGSDTDVQLNDQNQEVRIAACKLELRRAELLMGVVEASLRVKEVEAIRQSEEAVEIFSRICGGPDDLRTLQARFLAAKMMHHVGQAPDAYRHLKEIIRSCACTESDVPGGMASWSAFSSPRQLAPEEESPRVHDPPLSPCTPGDERIKTEEATEKAGPAQPAFDDRTTVSARLQRRVELLMNCSLTIVELVGSLPKESQLEAVDFCGSVFGALARQSVGNLQERQRKRLLVLKLQENRRKAKHKQLVSSKKTAEKAGAAKAEAVDGGREEEEESGLVDRMEEWGGEERRRAAATSGEGFTGALLTLGRKLLGLMRSRNMRQQESEVMSLLLQFTELKFGEESGMPESLPS</sequence>
<dbReference type="AlphaFoldDB" id="A0A2C6KZM9"/>
<evidence type="ECO:0000313" key="3">
    <source>
        <dbReference type="Proteomes" id="UP000221165"/>
    </source>
</evidence>
<dbReference type="RefSeq" id="XP_067923638.1">
    <property type="nucleotide sequence ID" value="XM_068064388.1"/>
</dbReference>
<feature type="region of interest" description="Disordered" evidence="1">
    <location>
        <begin position="538"/>
        <end position="591"/>
    </location>
</feature>
<feature type="region of interest" description="Disordered" evidence="1">
    <location>
        <begin position="273"/>
        <end position="308"/>
    </location>
</feature>
<dbReference type="OrthoDB" id="330556at2759"/>
<feature type="region of interest" description="Disordered" evidence="1">
    <location>
        <begin position="411"/>
        <end position="442"/>
    </location>
</feature>
<dbReference type="VEuPathDB" id="ToxoDB:CSUI_004195"/>
<feature type="compositionally biased region" description="Polar residues" evidence="1">
    <location>
        <begin position="293"/>
        <end position="308"/>
    </location>
</feature>
<proteinExistence type="predicted"/>
<reference evidence="2 3" key="1">
    <citation type="journal article" date="2017" name="Int. J. Parasitol.">
        <title>The genome of the protozoan parasite Cystoisospora suis and a reverse vaccinology approach to identify vaccine candidates.</title>
        <authorList>
            <person name="Palmieri N."/>
            <person name="Shrestha A."/>
            <person name="Ruttkowski B."/>
            <person name="Beck T."/>
            <person name="Vogl C."/>
            <person name="Tomley F."/>
            <person name="Blake D.P."/>
            <person name="Joachim A."/>
        </authorList>
    </citation>
    <scope>NUCLEOTIDE SEQUENCE [LARGE SCALE GENOMIC DNA]</scope>
    <source>
        <strain evidence="2 3">Wien I</strain>
    </source>
</reference>
<protein>
    <submittedName>
        <fullName evidence="2">Uncharacterized protein</fullName>
    </submittedName>
</protein>
<keyword evidence="3" id="KW-1185">Reference proteome</keyword>
<feature type="region of interest" description="Disordered" evidence="1">
    <location>
        <begin position="141"/>
        <end position="178"/>
    </location>
</feature>
<organism evidence="2 3">
    <name type="scientific">Cystoisospora suis</name>
    <dbReference type="NCBI Taxonomy" id="483139"/>
    <lineage>
        <taxon>Eukaryota</taxon>
        <taxon>Sar</taxon>
        <taxon>Alveolata</taxon>
        <taxon>Apicomplexa</taxon>
        <taxon>Conoidasida</taxon>
        <taxon>Coccidia</taxon>
        <taxon>Eucoccidiorida</taxon>
        <taxon>Eimeriorina</taxon>
        <taxon>Sarcocystidae</taxon>
        <taxon>Cystoisospora</taxon>
    </lineage>
</organism>
<name>A0A2C6KZM9_9APIC</name>